<dbReference type="GO" id="GO:0005829">
    <property type="term" value="C:cytosol"/>
    <property type="evidence" value="ECO:0007669"/>
    <property type="project" value="TreeGrafter"/>
</dbReference>
<dbReference type="AlphaFoldDB" id="A0A060T5H5"/>
<dbReference type="CDD" id="cd06465">
    <property type="entry name" value="p23_hB-ind1_like"/>
    <property type="match status" value="1"/>
</dbReference>
<evidence type="ECO:0000259" key="3">
    <source>
        <dbReference type="PROSITE" id="PS51203"/>
    </source>
</evidence>
<reference evidence="4" key="2">
    <citation type="submission" date="2014-06" db="EMBL/GenBank/DDBJ databases">
        <title>The complete genome of Blastobotrys (Arxula) adeninivorans LS3 - a yeast of biotechnological interest.</title>
        <authorList>
            <person name="Kunze G."/>
            <person name="Gaillardin C."/>
            <person name="Czernicka M."/>
            <person name="Durrens P."/>
            <person name="Martin T."/>
            <person name="Boer E."/>
            <person name="Gabaldon T."/>
            <person name="Cruz J."/>
            <person name="Talla E."/>
            <person name="Marck C."/>
            <person name="Goffeau A."/>
            <person name="Barbe V."/>
            <person name="Baret P."/>
            <person name="Baronian K."/>
            <person name="Beier S."/>
            <person name="Bleykasten C."/>
            <person name="Bode R."/>
            <person name="Casaregola S."/>
            <person name="Despons L."/>
            <person name="Fairhead C."/>
            <person name="Giersberg M."/>
            <person name="Gierski P."/>
            <person name="Hahnel U."/>
            <person name="Hartmann A."/>
            <person name="Jankowska D."/>
            <person name="Jubin C."/>
            <person name="Jung P."/>
            <person name="Lafontaine I."/>
            <person name="Leh-Louis V."/>
            <person name="Lemaire M."/>
            <person name="Marcet-Houben M."/>
            <person name="Mascher M."/>
            <person name="Morel G."/>
            <person name="Richard G.-F."/>
            <person name="Riechen J."/>
            <person name="Sacerdot C."/>
            <person name="Sarkar A."/>
            <person name="Savel G."/>
            <person name="Schacherer J."/>
            <person name="Sherman D."/>
            <person name="Straub M.-L."/>
            <person name="Stein N."/>
            <person name="Thierry A."/>
            <person name="Trautwein-Schult A."/>
            <person name="Westhof E."/>
            <person name="Worch S."/>
            <person name="Dujon B."/>
            <person name="Souciet J.-L."/>
            <person name="Wincker P."/>
            <person name="Scholz U."/>
            <person name="Neuveglise N."/>
        </authorList>
    </citation>
    <scope>NUCLEOTIDE SEQUENCE</scope>
    <source>
        <strain evidence="4">LS3</strain>
    </source>
</reference>
<organism evidence="4">
    <name type="scientific">Blastobotrys adeninivorans</name>
    <name type="common">Yeast</name>
    <name type="synonym">Arxula adeninivorans</name>
    <dbReference type="NCBI Taxonomy" id="409370"/>
    <lineage>
        <taxon>Eukaryota</taxon>
        <taxon>Fungi</taxon>
        <taxon>Dikarya</taxon>
        <taxon>Ascomycota</taxon>
        <taxon>Saccharomycotina</taxon>
        <taxon>Dipodascomycetes</taxon>
        <taxon>Dipodascales</taxon>
        <taxon>Trichomonascaceae</taxon>
        <taxon>Blastobotrys</taxon>
    </lineage>
</organism>
<evidence type="ECO:0000256" key="2">
    <source>
        <dbReference type="SAM" id="MobiDB-lite"/>
    </source>
</evidence>
<feature type="domain" description="CS" evidence="3">
    <location>
        <begin position="14"/>
        <end position="111"/>
    </location>
</feature>
<feature type="compositionally biased region" description="Acidic residues" evidence="2">
    <location>
        <begin position="128"/>
        <end position="137"/>
    </location>
</feature>
<dbReference type="PROSITE" id="PS51203">
    <property type="entry name" value="CS"/>
    <property type="match status" value="1"/>
</dbReference>
<protein>
    <submittedName>
        <fullName evidence="4">ARAD1C12254p</fullName>
    </submittedName>
</protein>
<accession>A0A060T5H5</accession>
<dbReference type="PANTHER" id="PTHR22932">
    <property type="entry name" value="TELOMERASE-BINDING PROTEIN P23 HSP90 CO-CHAPERONE"/>
    <property type="match status" value="1"/>
</dbReference>
<gene>
    <name evidence="4" type="ORF">GNLVRS02_ARAD1C12254g</name>
</gene>
<dbReference type="PhylomeDB" id="A0A060T5H5"/>
<evidence type="ECO:0000256" key="1">
    <source>
        <dbReference type="ARBA" id="ARBA00025733"/>
    </source>
</evidence>
<dbReference type="InterPro" id="IPR045250">
    <property type="entry name" value="p23-like"/>
</dbReference>
<reference evidence="4" key="1">
    <citation type="submission" date="2014-02" db="EMBL/GenBank/DDBJ databases">
        <authorList>
            <person name="Genoscope - CEA"/>
        </authorList>
    </citation>
    <scope>NUCLEOTIDE SEQUENCE</scope>
    <source>
        <strain evidence="4">LS3</strain>
    </source>
</reference>
<dbReference type="InterPro" id="IPR007052">
    <property type="entry name" value="CS_dom"/>
</dbReference>
<dbReference type="GO" id="GO:0051087">
    <property type="term" value="F:protein-folding chaperone binding"/>
    <property type="evidence" value="ECO:0007669"/>
    <property type="project" value="TreeGrafter"/>
</dbReference>
<dbReference type="Gene3D" id="2.60.40.790">
    <property type="match status" value="1"/>
</dbReference>
<name>A0A060T5H5_BLAAD</name>
<sequence>MATVARRFDGPKMTLIPEVLWAQRSSETEPEKNVIFLDILVQDVKNPKIDLTSTSFKFESGSDDDDRQYAVTINFFDEIDVEKSHHTTTGRGLFYVLRKKEAKKEYWPRLTKEKKLPYIKTDFDKWVDEDEQDEQTEDPAMNFGDGLDLSQLTGGGAGGGMPDLSQLAGGAGGGMPDLSALQGMQGMGGGMPADESSGDEEEEDVKEAK</sequence>
<comment type="similarity">
    <text evidence="1">Belongs to the p23/wos2 family.</text>
</comment>
<dbReference type="InterPro" id="IPR008978">
    <property type="entry name" value="HSP20-like_chaperone"/>
</dbReference>
<dbReference type="GO" id="GO:0051131">
    <property type="term" value="P:chaperone-mediated protein complex assembly"/>
    <property type="evidence" value="ECO:0007669"/>
    <property type="project" value="TreeGrafter"/>
</dbReference>
<dbReference type="FunFam" id="2.60.40.790:FF:000013">
    <property type="entry name" value="Very-long-chain (3R)-3-hydroxyacyl-CoA dehydratase"/>
    <property type="match status" value="1"/>
</dbReference>
<dbReference type="GO" id="GO:0006457">
    <property type="term" value="P:protein folding"/>
    <property type="evidence" value="ECO:0007669"/>
    <property type="project" value="TreeGrafter"/>
</dbReference>
<feature type="region of interest" description="Disordered" evidence="2">
    <location>
        <begin position="128"/>
        <end position="209"/>
    </location>
</feature>
<feature type="compositionally biased region" description="Acidic residues" evidence="2">
    <location>
        <begin position="196"/>
        <end position="209"/>
    </location>
</feature>
<dbReference type="SUPFAM" id="SSF49764">
    <property type="entry name" value="HSP20-like chaperones"/>
    <property type="match status" value="1"/>
</dbReference>
<proteinExistence type="inferred from homology"/>
<dbReference type="GO" id="GO:0051879">
    <property type="term" value="F:Hsp90 protein binding"/>
    <property type="evidence" value="ECO:0007669"/>
    <property type="project" value="InterPro"/>
</dbReference>
<dbReference type="EMBL" id="HG937693">
    <property type="protein sequence ID" value="CDP34436.1"/>
    <property type="molecule type" value="Genomic_DNA"/>
</dbReference>
<dbReference type="PANTHER" id="PTHR22932:SF1">
    <property type="entry name" value="CO-CHAPERONE PROTEIN DAF-41"/>
    <property type="match status" value="1"/>
</dbReference>
<dbReference type="GO" id="GO:0005634">
    <property type="term" value="C:nucleus"/>
    <property type="evidence" value="ECO:0007669"/>
    <property type="project" value="TreeGrafter"/>
</dbReference>
<evidence type="ECO:0000313" key="4">
    <source>
        <dbReference type="EMBL" id="CDP34436.1"/>
    </source>
</evidence>